<dbReference type="InterPro" id="IPR023051">
    <property type="entry name" value="Kup"/>
</dbReference>
<evidence type="ECO:0000256" key="10">
    <source>
        <dbReference type="ARBA" id="ARBA00022989"/>
    </source>
</evidence>
<keyword evidence="10 13" id="KW-1133">Transmembrane helix</keyword>
<dbReference type="Pfam" id="PF02705">
    <property type="entry name" value="K_trans"/>
    <property type="match status" value="1"/>
</dbReference>
<dbReference type="Proteomes" id="UP000199541">
    <property type="component" value="Unassembled WGS sequence"/>
</dbReference>
<sequence length="693" mass="72951">MNGASGEDGGSAPAEEGAAGAAPVAQDPKAADAGAPADAGTRPDPGPSGDIDTSDPDADLAQLIEADHGGEERRGPGQGGLAALALGAVGVVYGDIGTSPIYALREALRPVAHQGLVPSAALGVCSLLIWVLVIIVTLKYVTFLLRADNRGEGGVLALYTLARVAFGRRVLALLALAIAGAALFFGDAIITPAISVLSAVEGMELIAPGLSDFVLPVTLGILVALFAVQSRGTEAISAAFGPITALWFVVLGVTGAQHVLADPSVLAALDPRHALSFLSHSGPRSFLVLGAVFLAVTGAEALYADLGHFGKAPIRLAWYGLVFPALALNYLGQTALVMGDPAALRNPFFLMVPGWALPFLVGLATCATVIAAQAVISGAYSMTRAAIQLGFLPRLSIRHTSGRHSGQIYIPALNWMLFVGVIWLVLAFRSSNALASAYGIAVTGTMIVTTALAVVLARRGWHRSLGLIAALALPLVALELAFLAANLLKLPDGGYVPVTLAVVLGVAMAAWWRGTQRLRARERSERVDLQQFIASVEDSGAARVPGTAFFLTGDPGAVPAPLLHNLRHNRVLHDQNVILTIETLRVPVARPEERAEYDPIDAHFSRLTLNFGFMETPNLGLALIQARRAGLKFDVMSSTFFLGRRKLVAGKGRGLRRWLDRLYVGLGRFSADPSEFYHLPRNLVVELGTRTRI</sequence>
<evidence type="ECO:0000259" key="15">
    <source>
        <dbReference type="Pfam" id="PF02705"/>
    </source>
</evidence>
<proteinExistence type="inferred from homology"/>
<evidence type="ECO:0000256" key="2">
    <source>
        <dbReference type="ARBA" id="ARBA00007019"/>
    </source>
</evidence>
<evidence type="ECO:0000256" key="13">
    <source>
        <dbReference type="HAMAP-Rule" id="MF_01522"/>
    </source>
</evidence>
<evidence type="ECO:0000259" key="16">
    <source>
        <dbReference type="Pfam" id="PF22776"/>
    </source>
</evidence>
<comment type="function">
    <text evidence="13">Transport of potassium into the cell. Likely operates as a K(+):H(+) symporter.</text>
</comment>
<keyword evidence="8 13" id="KW-0769">Symport</keyword>
<protein>
    <recommendedName>
        <fullName evidence="13">Probable potassium transport system protein Kup</fullName>
    </recommendedName>
</protein>
<dbReference type="Proteomes" id="UP000634647">
    <property type="component" value="Unassembled WGS sequence"/>
</dbReference>
<dbReference type="RefSeq" id="WP_081824967.1">
    <property type="nucleotide sequence ID" value="NZ_BNAB01000034.1"/>
</dbReference>
<dbReference type="InterPro" id="IPR003855">
    <property type="entry name" value="K+_transporter"/>
</dbReference>
<feature type="transmembrane region" description="Helical" evidence="13">
    <location>
        <begin position="408"/>
        <end position="428"/>
    </location>
</feature>
<feature type="transmembrane region" description="Helical" evidence="13">
    <location>
        <begin position="170"/>
        <end position="194"/>
    </location>
</feature>
<evidence type="ECO:0000256" key="14">
    <source>
        <dbReference type="SAM" id="MobiDB-lite"/>
    </source>
</evidence>
<comment type="caution">
    <text evidence="17">The sequence shown here is derived from an EMBL/GenBank/DDBJ whole genome shotgun (WGS) entry which is preliminary data.</text>
</comment>
<feature type="transmembrane region" description="Helical" evidence="13">
    <location>
        <begin position="235"/>
        <end position="256"/>
    </location>
</feature>
<feature type="transmembrane region" description="Helical" evidence="13">
    <location>
        <begin position="464"/>
        <end position="488"/>
    </location>
</feature>
<evidence type="ECO:0000256" key="9">
    <source>
        <dbReference type="ARBA" id="ARBA00022958"/>
    </source>
</evidence>
<evidence type="ECO:0000256" key="7">
    <source>
        <dbReference type="ARBA" id="ARBA00022692"/>
    </source>
</evidence>
<reference evidence="17" key="3">
    <citation type="submission" date="2023-06" db="EMBL/GenBank/DDBJ databases">
        <authorList>
            <person name="Sun Q."/>
            <person name="Zhou Y."/>
        </authorList>
    </citation>
    <scope>NUCLEOTIDE SEQUENCE</scope>
    <source>
        <strain evidence="17">CGMCC 1.10859</strain>
    </source>
</reference>
<evidence type="ECO:0000256" key="1">
    <source>
        <dbReference type="ARBA" id="ARBA00004141"/>
    </source>
</evidence>
<keyword evidence="9 13" id="KW-0630">Potassium</keyword>
<feature type="domain" description="K+ potassium transporter integral membrane" evidence="15">
    <location>
        <begin position="84"/>
        <end position="534"/>
    </location>
</feature>
<comment type="subcellular location">
    <subcellularLocation>
        <location evidence="13">Cell membrane</location>
        <topology evidence="13">Multi-pass membrane protein</topology>
    </subcellularLocation>
    <subcellularLocation>
        <location evidence="1">Membrane</location>
        <topology evidence="1">Multi-pass membrane protein</topology>
    </subcellularLocation>
</comment>
<evidence type="ECO:0000313" key="17">
    <source>
        <dbReference type="EMBL" id="GHE06180.1"/>
    </source>
</evidence>
<feature type="region of interest" description="Disordered" evidence="14">
    <location>
        <begin position="1"/>
        <end position="56"/>
    </location>
</feature>
<dbReference type="Pfam" id="PF22776">
    <property type="entry name" value="K_trans_C"/>
    <property type="match status" value="1"/>
</dbReference>
<feature type="transmembrane region" description="Helical" evidence="13">
    <location>
        <begin position="494"/>
        <end position="512"/>
    </location>
</feature>
<keyword evidence="5" id="KW-0997">Cell inner membrane</keyword>
<feature type="transmembrane region" description="Helical" evidence="13">
    <location>
        <begin position="359"/>
        <end position="387"/>
    </location>
</feature>
<evidence type="ECO:0000256" key="8">
    <source>
        <dbReference type="ARBA" id="ARBA00022847"/>
    </source>
</evidence>
<feature type="transmembrane region" description="Helical" evidence="13">
    <location>
        <begin position="206"/>
        <end position="228"/>
    </location>
</feature>
<feature type="transmembrane region" description="Helical" evidence="13">
    <location>
        <begin position="116"/>
        <end position="141"/>
    </location>
</feature>
<feature type="domain" description="K+ potassium transporter C-terminal" evidence="16">
    <location>
        <begin position="545"/>
        <end position="693"/>
    </location>
</feature>
<dbReference type="EMBL" id="BNAB01000034">
    <property type="protein sequence ID" value="GHE06180.1"/>
    <property type="molecule type" value="Genomic_DNA"/>
</dbReference>
<gene>
    <name evidence="17" type="primary">kup1</name>
    <name evidence="13" type="synonym">kup</name>
    <name evidence="17" type="ORF">GCM10008024_39700</name>
    <name evidence="18" type="ORF">SAMN05444006_13615</name>
</gene>
<dbReference type="InterPro" id="IPR053952">
    <property type="entry name" value="K_trans_C"/>
</dbReference>
<keyword evidence="6 13" id="KW-0633">Potassium transport</keyword>
<keyword evidence="12 13" id="KW-0472">Membrane</keyword>
<evidence type="ECO:0000256" key="5">
    <source>
        <dbReference type="ARBA" id="ARBA00022519"/>
    </source>
</evidence>
<dbReference type="PANTHER" id="PTHR30540">
    <property type="entry name" value="OSMOTIC STRESS POTASSIUM TRANSPORTER"/>
    <property type="match status" value="1"/>
</dbReference>
<feature type="transmembrane region" description="Helical" evidence="13">
    <location>
        <begin position="434"/>
        <end position="457"/>
    </location>
</feature>
<keyword evidence="7 13" id="KW-0812">Transmembrane</keyword>
<feature type="transmembrane region" description="Helical" evidence="13">
    <location>
        <begin position="81"/>
        <end position="104"/>
    </location>
</feature>
<dbReference type="HAMAP" id="MF_01522">
    <property type="entry name" value="Kup"/>
    <property type="match status" value="1"/>
</dbReference>
<comment type="similarity">
    <text evidence="2 13">Belongs to the HAK/KUP transporter (TC 2.A.72) family.</text>
</comment>
<reference evidence="17" key="1">
    <citation type="journal article" date="2014" name="Int. J. Syst. Evol. Microbiol.">
        <title>Complete genome sequence of Corynebacterium casei LMG S-19264T (=DSM 44701T), isolated from a smear-ripened cheese.</title>
        <authorList>
            <consortium name="US DOE Joint Genome Institute (JGI-PGF)"/>
            <person name="Walter F."/>
            <person name="Albersmeier A."/>
            <person name="Kalinowski J."/>
            <person name="Ruckert C."/>
        </authorList>
    </citation>
    <scope>NUCLEOTIDE SEQUENCE</scope>
    <source>
        <strain evidence="17">CGMCC 1.10859</strain>
    </source>
</reference>
<dbReference type="AlphaFoldDB" id="A0AAN4UV63"/>
<evidence type="ECO:0000256" key="11">
    <source>
        <dbReference type="ARBA" id="ARBA00023065"/>
    </source>
</evidence>
<dbReference type="GO" id="GO:0015293">
    <property type="term" value="F:symporter activity"/>
    <property type="evidence" value="ECO:0007669"/>
    <property type="project" value="UniProtKB-UniRule"/>
</dbReference>
<dbReference type="EMBL" id="FNOB01000036">
    <property type="protein sequence ID" value="SDX87567.1"/>
    <property type="molecule type" value="Genomic_DNA"/>
</dbReference>
<evidence type="ECO:0000313" key="19">
    <source>
        <dbReference type="Proteomes" id="UP000199541"/>
    </source>
</evidence>
<dbReference type="GO" id="GO:0015079">
    <property type="term" value="F:potassium ion transmembrane transporter activity"/>
    <property type="evidence" value="ECO:0007669"/>
    <property type="project" value="UniProtKB-UniRule"/>
</dbReference>
<keyword evidence="19" id="KW-1185">Reference proteome</keyword>
<evidence type="ECO:0000256" key="6">
    <source>
        <dbReference type="ARBA" id="ARBA00022538"/>
    </source>
</evidence>
<dbReference type="PANTHER" id="PTHR30540:SF79">
    <property type="entry name" value="LOW AFFINITY POTASSIUM TRANSPORT SYSTEM PROTEIN KUP"/>
    <property type="match status" value="1"/>
</dbReference>
<evidence type="ECO:0000313" key="18">
    <source>
        <dbReference type="EMBL" id="SDX87567.1"/>
    </source>
</evidence>
<evidence type="ECO:0000256" key="12">
    <source>
        <dbReference type="ARBA" id="ARBA00023136"/>
    </source>
</evidence>
<organism evidence="17 20">
    <name type="scientific">Allgaiera indica</name>
    <dbReference type="NCBI Taxonomy" id="765699"/>
    <lineage>
        <taxon>Bacteria</taxon>
        <taxon>Pseudomonadati</taxon>
        <taxon>Pseudomonadota</taxon>
        <taxon>Alphaproteobacteria</taxon>
        <taxon>Rhodobacterales</taxon>
        <taxon>Paracoccaceae</taxon>
        <taxon>Allgaiera</taxon>
    </lineage>
</organism>
<comment type="catalytic activity">
    <reaction evidence="13">
        <text>K(+)(in) + H(+)(in) = K(+)(out) + H(+)(out)</text>
        <dbReference type="Rhea" id="RHEA:28490"/>
        <dbReference type="ChEBI" id="CHEBI:15378"/>
        <dbReference type="ChEBI" id="CHEBI:29103"/>
    </reaction>
</comment>
<feature type="transmembrane region" description="Helical" evidence="13">
    <location>
        <begin position="285"/>
        <end position="304"/>
    </location>
</feature>
<evidence type="ECO:0000256" key="4">
    <source>
        <dbReference type="ARBA" id="ARBA00022475"/>
    </source>
</evidence>
<name>A0AAN4UV63_9RHOB</name>
<keyword evidence="3 13" id="KW-0813">Transport</keyword>
<feature type="transmembrane region" description="Helical" evidence="13">
    <location>
        <begin position="316"/>
        <end position="339"/>
    </location>
</feature>
<keyword evidence="4 13" id="KW-1003">Cell membrane</keyword>
<reference evidence="18 19" key="2">
    <citation type="submission" date="2016-10" db="EMBL/GenBank/DDBJ databases">
        <authorList>
            <person name="Varghese N."/>
            <person name="Submissions S."/>
        </authorList>
    </citation>
    <scope>NUCLEOTIDE SEQUENCE [LARGE SCALE GENOMIC DNA]</scope>
    <source>
        <strain evidence="18 19">DSM 24802</strain>
    </source>
</reference>
<dbReference type="GO" id="GO:0005886">
    <property type="term" value="C:plasma membrane"/>
    <property type="evidence" value="ECO:0007669"/>
    <property type="project" value="UniProtKB-SubCell"/>
</dbReference>
<evidence type="ECO:0000256" key="3">
    <source>
        <dbReference type="ARBA" id="ARBA00022448"/>
    </source>
</evidence>
<dbReference type="InterPro" id="IPR053951">
    <property type="entry name" value="K_trans_N"/>
</dbReference>
<accession>A0AAN4UV63</accession>
<evidence type="ECO:0000313" key="20">
    <source>
        <dbReference type="Proteomes" id="UP000634647"/>
    </source>
</evidence>
<keyword evidence="11 13" id="KW-0406">Ion transport</keyword>
<feature type="compositionally biased region" description="Low complexity" evidence="14">
    <location>
        <begin position="1"/>
        <end position="43"/>
    </location>
</feature>